<proteinExistence type="predicted"/>
<dbReference type="InterPro" id="IPR041215">
    <property type="entry name" value="FlgO_dom"/>
</dbReference>
<feature type="chain" id="PRO_5045752926" description="FlgO domain-containing protein" evidence="1">
    <location>
        <begin position="21"/>
        <end position="212"/>
    </location>
</feature>
<comment type="caution">
    <text evidence="3">The sequence shown here is derived from an EMBL/GenBank/DDBJ whole genome shotgun (WGS) entry which is preliminary data.</text>
</comment>
<evidence type="ECO:0000313" key="4">
    <source>
        <dbReference type="Proteomes" id="UP001157134"/>
    </source>
</evidence>
<dbReference type="EMBL" id="BSSV01000002">
    <property type="protein sequence ID" value="GLX84866.1"/>
    <property type="molecule type" value="Genomic_DNA"/>
</dbReference>
<dbReference type="Proteomes" id="UP001157134">
    <property type="component" value="Unassembled WGS sequence"/>
</dbReference>
<sequence length="212" mass="23477">MKHWLAIVLPSLLVACSSSDSDTQGYYANEQANTQKITMETMPVHAINDVVKVMTNNLIKSSDYVSPKTPVAVASFVNLDDLETTHWLGNQLAESLVYELQHHGLKVIDYKTTGNIRVTPEGDFVQSRDWQQLPSRQLIDYVVTGTMTKQDGGVLVNARIIGMKSNVVVATSQAYIPDWVIGEEISHQQNVKMQNGKIYRDANAGQAAKDAK</sequence>
<accession>A0ABQ6H9Q9</accession>
<protein>
    <recommendedName>
        <fullName evidence="2">FlgO domain-containing protein</fullName>
    </recommendedName>
</protein>
<evidence type="ECO:0000313" key="3">
    <source>
        <dbReference type="EMBL" id="GLX84866.1"/>
    </source>
</evidence>
<feature type="signal peptide" evidence="1">
    <location>
        <begin position="1"/>
        <end position="20"/>
    </location>
</feature>
<organism evidence="3 4">
    <name type="scientific">Thalassotalea loyana</name>
    <dbReference type="NCBI Taxonomy" id="280483"/>
    <lineage>
        <taxon>Bacteria</taxon>
        <taxon>Pseudomonadati</taxon>
        <taxon>Pseudomonadota</taxon>
        <taxon>Gammaproteobacteria</taxon>
        <taxon>Alteromonadales</taxon>
        <taxon>Colwelliaceae</taxon>
        <taxon>Thalassotalea</taxon>
    </lineage>
</organism>
<reference evidence="3 4" key="1">
    <citation type="submission" date="2023-03" db="EMBL/GenBank/DDBJ databases">
        <title>Thalassotalea loyana LMG 22536T draft genome sequence.</title>
        <authorList>
            <person name="Sawabe T."/>
        </authorList>
    </citation>
    <scope>NUCLEOTIDE SEQUENCE [LARGE SCALE GENOMIC DNA]</scope>
    <source>
        <strain evidence="3 4">LMG 22536</strain>
    </source>
</reference>
<keyword evidence="1" id="KW-0732">Signal</keyword>
<dbReference type="PROSITE" id="PS51257">
    <property type="entry name" value="PROKAR_LIPOPROTEIN"/>
    <property type="match status" value="1"/>
</dbReference>
<feature type="domain" description="FlgO" evidence="2">
    <location>
        <begin position="54"/>
        <end position="178"/>
    </location>
</feature>
<dbReference type="PIRSF" id="PIRSF028688">
    <property type="entry name" value="UCP_imp_028688"/>
    <property type="match status" value="1"/>
</dbReference>
<name>A0ABQ6H9Q9_9GAMM</name>
<gene>
    <name evidence="3" type="ORF">tloyanaT_11180</name>
</gene>
<evidence type="ECO:0000256" key="1">
    <source>
        <dbReference type="SAM" id="SignalP"/>
    </source>
</evidence>
<dbReference type="InterPro" id="IPR014549">
    <property type="entry name" value="FlgO"/>
</dbReference>
<dbReference type="RefSeq" id="WP_284296557.1">
    <property type="nucleotide sequence ID" value="NZ_BSSV01000002.1"/>
</dbReference>
<keyword evidence="4" id="KW-1185">Reference proteome</keyword>
<evidence type="ECO:0000259" key="2">
    <source>
        <dbReference type="Pfam" id="PF17680"/>
    </source>
</evidence>
<dbReference type="Pfam" id="PF17680">
    <property type="entry name" value="FlgO"/>
    <property type="match status" value="1"/>
</dbReference>